<accession>A0AAW7M7Q8</accession>
<reference evidence="3" key="1">
    <citation type="submission" date="2023-06" db="EMBL/GenBank/DDBJ databases">
        <title>Sysu t00039.</title>
        <authorList>
            <person name="Gao L."/>
            <person name="Fang B.-Z."/>
            <person name="Li W.-J."/>
        </authorList>
    </citation>
    <scope>NUCLEOTIDE SEQUENCE</scope>
    <source>
        <strain evidence="3">SYSU T00039</strain>
    </source>
</reference>
<proteinExistence type="predicted"/>
<protein>
    <submittedName>
        <fullName evidence="3">DUF5317 family protein</fullName>
    </submittedName>
</protein>
<dbReference type="AlphaFoldDB" id="A0AAW7M7Q8"/>
<feature type="transmembrane region" description="Helical" evidence="1">
    <location>
        <begin position="33"/>
        <end position="50"/>
    </location>
</feature>
<evidence type="ECO:0000313" key="2">
    <source>
        <dbReference type="EMBL" id="MDN4484294.1"/>
    </source>
</evidence>
<dbReference type="Pfam" id="PF17248">
    <property type="entry name" value="DUF5317"/>
    <property type="match status" value="1"/>
</dbReference>
<dbReference type="Proteomes" id="UP001172756">
    <property type="component" value="Unassembled WGS sequence"/>
</dbReference>
<name>A0AAW7M7Q8_9MICO</name>
<organism evidence="3 4">
    <name type="scientific">Demequina lignilytica</name>
    <dbReference type="NCBI Taxonomy" id="3051663"/>
    <lineage>
        <taxon>Bacteria</taxon>
        <taxon>Bacillati</taxon>
        <taxon>Actinomycetota</taxon>
        <taxon>Actinomycetes</taxon>
        <taxon>Micrococcales</taxon>
        <taxon>Demequinaceae</taxon>
        <taxon>Demequina</taxon>
    </lineage>
</organism>
<feature type="transmembrane region" description="Helical" evidence="1">
    <location>
        <begin position="144"/>
        <end position="165"/>
    </location>
</feature>
<keyword evidence="4" id="KW-1185">Reference proteome</keyword>
<feature type="transmembrane region" description="Helical" evidence="1">
    <location>
        <begin position="57"/>
        <end position="73"/>
    </location>
</feature>
<dbReference type="RefSeq" id="WP_301119183.1">
    <property type="nucleotide sequence ID" value="NZ_JAUHPX010000003.1"/>
</dbReference>
<keyword evidence="1" id="KW-0472">Membrane</keyword>
<evidence type="ECO:0000313" key="4">
    <source>
        <dbReference type="Proteomes" id="UP001172737"/>
    </source>
</evidence>
<dbReference type="Proteomes" id="UP001172737">
    <property type="component" value="Unassembled WGS sequence"/>
</dbReference>
<evidence type="ECO:0000313" key="5">
    <source>
        <dbReference type="Proteomes" id="UP001172756"/>
    </source>
</evidence>
<dbReference type="InterPro" id="IPR035168">
    <property type="entry name" value="DUF5317"/>
</dbReference>
<sequence length="182" mass="18856">MLILALCLIAVASPLVAGRWPAGLLLRSWRWPILVWAALLTQIVVIDVALPEPWAEILHVGTYVAALVFAWLNRAAPGVLVVGAGALLNGATIALNGGVLPASAAAIEAAGLDREHEFANSAVVADPVLPWLGDVFAWPAPLPLANTFSVGDVLIVAGVVIAAWAGTRRLGRSATSPEAARD</sequence>
<keyword evidence="1" id="KW-0812">Transmembrane</keyword>
<reference evidence="2 5" key="2">
    <citation type="submission" date="2023-06" db="EMBL/GenBank/DDBJ databases">
        <title>SYSU T0a273.</title>
        <authorList>
            <person name="Gao L."/>
            <person name="Fang B.-Z."/>
            <person name="Li W.-J."/>
        </authorList>
    </citation>
    <scope>NUCLEOTIDE SEQUENCE [LARGE SCALE GENOMIC DNA]</scope>
    <source>
        <strain evidence="2 5">SYSU T0a273</strain>
    </source>
</reference>
<evidence type="ECO:0000313" key="3">
    <source>
        <dbReference type="EMBL" id="MDN4487818.1"/>
    </source>
</evidence>
<evidence type="ECO:0000256" key="1">
    <source>
        <dbReference type="SAM" id="Phobius"/>
    </source>
</evidence>
<comment type="caution">
    <text evidence="3">The sequence shown here is derived from an EMBL/GenBank/DDBJ whole genome shotgun (WGS) entry which is preliminary data.</text>
</comment>
<dbReference type="EMBL" id="JAUHQB010000010">
    <property type="protein sequence ID" value="MDN4484294.1"/>
    <property type="molecule type" value="Genomic_DNA"/>
</dbReference>
<keyword evidence="1" id="KW-1133">Transmembrane helix</keyword>
<gene>
    <name evidence="2" type="ORF">QQ002_12150</name>
    <name evidence="3" type="ORF">QQX10_06510</name>
</gene>
<dbReference type="EMBL" id="JAUHPX010000003">
    <property type="protein sequence ID" value="MDN4487818.1"/>
    <property type="molecule type" value="Genomic_DNA"/>
</dbReference>